<dbReference type="GeneID" id="6751923"/>
<dbReference type="AlphaFoldDB" id="B3RQL6"/>
<dbReference type="FunFam" id="3.40.50.620:FF:000481">
    <property type="entry name" value="Uncharacterized protein"/>
    <property type="match status" value="1"/>
</dbReference>
<dbReference type="PANTHER" id="PTHR10695:SF46">
    <property type="entry name" value="BIFUNCTIONAL COENZYME A SYNTHASE-RELATED"/>
    <property type="match status" value="1"/>
</dbReference>
<dbReference type="EMBL" id="DS985243">
    <property type="protein sequence ID" value="EDV26714.1"/>
    <property type="molecule type" value="Genomic_DNA"/>
</dbReference>
<dbReference type="InterPro" id="IPR014729">
    <property type="entry name" value="Rossmann-like_a/b/a_fold"/>
</dbReference>
<dbReference type="PhylomeDB" id="B3RQL6"/>
<name>B3RQL6_TRIAD</name>
<evidence type="ECO:0000313" key="3">
    <source>
        <dbReference type="EMBL" id="EDV26714.1"/>
    </source>
</evidence>
<dbReference type="Proteomes" id="UP000009022">
    <property type="component" value="Unassembled WGS sequence"/>
</dbReference>
<sequence length="556" mass="63008">MVANKTLSELMESTHTRIARVKSFLRDIQPSIQYHVVPIIDPFGPSITEKDIQCIVVSQETLKGGSVVNEERSKKVRCVNDITNNYDPLVIKKIDLVAAESNNQLDWMQDVKISSTTLRQKILSDLLQPLKDEKINAPWTKKIESFLLPDIPKQRLPYLIGLTGGIASGKTSISARLEKLGAAIINCDKLAHKAYLPGTKSYSEILKVFGKGIIGENDCIDRKSLSAIVFANADLLEKLNNIVWPAVADLVRQEVQIAATNGTSVCVIEAALLLEANWKKFLNEVWVSTIPVKEAITRVVKRDNVNEEQAKRRIESQMTNAERINHADVVLTTLWEPEITQKQVEFAWQQLNRRIGLYQSLSIGHPIDNRLQMISDKLRTQYSIENGKDLLQLDTTKKRSTITAMLDLCELFSYWLKDADLVKLAIILAHCDDQKDVSRFLDSISSHEKALRSIHECLDLHNDLHNSGYRKGRTTLDGDFINDMYFIGSFFTGDVSVSNSDICRRQGDQHLNTTELPTSDNDQINGIKFIKYVSWRYILFKGKNKKYIRIQVINIA</sequence>
<dbReference type="PROSITE" id="PS51219">
    <property type="entry name" value="DPCK"/>
    <property type="match status" value="1"/>
</dbReference>
<dbReference type="RefSeq" id="XP_002110710.1">
    <property type="nucleotide sequence ID" value="XM_002110674.1"/>
</dbReference>
<dbReference type="Gene3D" id="3.40.50.620">
    <property type="entry name" value="HUPs"/>
    <property type="match status" value="1"/>
</dbReference>
<keyword evidence="2" id="KW-0067">ATP-binding</keyword>
<dbReference type="NCBIfam" id="TIGR00152">
    <property type="entry name" value="dephospho-CoA kinase"/>
    <property type="match status" value="1"/>
</dbReference>
<accession>B3RQL6</accession>
<evidence type="ECO:0000313" key="4">
    <source>
        <dbReference type="Proteomes" id="UP000009022"/>
    </source>
</evidence>
<dbReference type="eggNOG" id="KOG3220">
    <property type="taxonomic scope" value="Eukaryota"/>
</dbReference>
<dbReference type="STRING" id="10228.B3RQL6"/>
<organism evidence="3 4">
    <name type="scientific">Trichoplax adhaerens</name>
    <name type="common">Trichoplax reptans</name>
    <dbReference type="NCBI Taxonomy" id="10228"/>
    <lineage>
        <taxon>Eukaryota</taxon>
        <taxon>Metazoa</taxon>
        <taxon>Placozoa</taxon>
        <taxon>Uniplacotomia</taxon>
        <taxon>Trichoplacea</taxon>
        <taxon>Trichoplacidae</taxon>
        <taxon>Trichoplax</taxon>
    </lineage>
</organism>
<dbReference type="SUPFAM" id="SSF52540">
    <property type="entry name" value="P-loop containing nucleoside triphosphate hydrolases"/>
    <property type="match status" value="1"/>
</dbReference>
<dbReference type="InterPro" id="IPR001977">
    <property type="entry name" value="Depp_CoAkinase"/>
</dbReference>
<evidence type="ECO:0000256" key="1">
    <source>
        <dbReference type="ARBA" id="ARBA00022741"/>
    </source>
</evidence>
<dbReference type="GO" id="GO:0005524">
    <property type="term" value="F:ATP binding"/>
    <property type="evidence" value="ECO:0007669"/>
    <property type="project" value="UniProtKB-KW"/>
</dbReference>
<dbReference type="FunCoup" id="B3RQL6">
    <property type="interactions" value="1643"/>
</dbReference>
<dbReference type="PANTHER" id="PTHR10695">
    <property type="entry name" value="DEPHOSPHO-COA KINASE-RELATED"/>
    <property type="match status" value="1"/>
</dbReference>
<dbReference type="HAMAP" id="MF_00376">
    <property type="entry name" value="Dephospho_CoA_kinase"/>
    <property type="match status" value="1"/>
</dbReference>
<reference evidence="3 4" key="1">
    <citation type="journal article" date="2008" name="Nature">
        <title>The Trichoplax genome and the nature of placozoans.</title>
        <authorList>
            <person name="Srivastava M."/>
            <person name="Begovic E."/>
            <person name="Chapman J."/>
            <person name="Putnam N.H."/>
            <person name="Hellsten U."/>
            <person name="Kawashima T."/>
            <person name="Kuo A."/>
            <person name="Mitros T."/>
            <person name="Salamov A."/>
            <person name="Carpenter M.L."/>
            <person name="Signorovitch A.Y."/>
            <person name="Moreno M.A."/>
            <person name="Kamm K."/>
            <person name="Grimwood J."/>
            <person name="Schmutz J."/>
            <person name="Shapiro H."/>
            <person name="Grigoriev I.V."/>
            <person name="Buss L.W."/>
            <person name="Schierwater B."/>
            <person name="Dellaporta S.L."/>
            <person name="Rokhsar D.S."/>
        </authorList>
    </citation>
    <scope>NUCLEOTIDE SEQUENCE [LARGE SCALE GENOMIC DNA]</scope>
    <source>
        <strain evidence="3 4">Grell-BS-1999</strain>
    </source>
</reference>
<dbReference type="KEGG" id="tad:TRIADDRAFT_55032"/>
<proteinExistence type="inferred from homology"/>
<dbReference type="InParanoid" id="B3RQL6"/>
<dbReference type="Pfam" id="PF01121">
    <property type="entry name" value="CoaE"/>
    <property type="match status" value="1"/>
</dbReference>
<evidence type="ECO:0000256" key="2">
    <source>
        <dbReference type="ARBA" id="ARBA00022840"/>
    </source>
</evidence>
<dbReference type="OrthoDB" id="330671at2759"/>
<dbReference type="GO" id="GO:0004140">
    <property type="term" value="F:dephospho-CoA kinase activity"/>
    <property type="evidence" value="ECO:0000318"/>
    <property type="project" value="GO_Central"/>
</dbReference>
<dbReference type="eggNOG" id="KOG3351">
    <property type="taxonomic scope" value="Eukaryota"/>
</dbReference>
<dbReference type="Gene3D" id="3.40.50.300">
    <property type="entry name" value="P-loop containing nucleotide triphosphate hydrolases"/>
    <property type="match status" value="1"/>
</dbReference>
<dbReference type="FunFam" id="3.40.50.300:FF:000899">
    <property type="entry name" value="Bifunctional coenzyme A synthase"/>
    <property type="match status" value="1"/>
</dbReference>
<dbReference type="CTD" id="6751923"/>
<keyword evidence="1" id="KW-0547">Nucleotide-binding</keyword>
<dbReference type="GO" id="GO:0015937">
    <property type="term" value="P:coenzyme A biosynthetic process"/>
    <property type="evidence" value="ECO:0000318"/>
    <property type="project" value="GO_Central"/>
</dbReference>
<dbReference type="InterPro" id="IPR027417">
    <property type="entry name" value="P-loop_NTPase"/>
</dbReference>
<dbReference type="HOGENOM" id="CLU_490340_0_0_1"/>
<keyword evidence="4" id="KW-1185">Reference proteome</keyword>
<dbReference type="CDD" id="cd02022">
    <property type="entry name" value="DPCK"/>
    <property type="match status" value="1"/>
</dbReference>
<protein>
    <recommendedName>
        <fullName evidence="5">Cytidyltransferase-like domain-containing protein</fullName>
    </recommendedName>
</protein>
<evidence type="ECO:0008006" key="5">
    <source>
        <dbReference type="Google" id="ProtNLM"/>
    </source>
</evidence>
<gene>
    <name evidence="3" type="ORF">TRIADDRAFT_55032</name>
</gene>